<feature type="region of interest" description="Disordered" evidence="1">
    <location>
        <begin position="299"/>
        <end position="323"/>
    </location>
</feature>
<evidence type="ECO:0000313" key="2">
    <source>
        <dbReference type="EMBL" id="GMF33827.1"/>
    </source>
</evidence>
<keyword evidence="3" id="KW-1185">Reference proteome</keyword>
<protein>
    <submittedName>
        <fullName evidence="2">Unnamed protein product</fullName>
    </submittedName>
</protein>
<evidence type="ECO:0000256" key="1">
    <source>
        <dbReference type="SAM" id="MobiDB-lite"/>
    </source>
</evidence>
<evidence type="ECO:0000313" key="3">
    <source>
        <dbReference type="Proteomes" id="UP001165121"/>
    </source>
</evidence>
<proteinExistence type="predicted"/>
<reference evidence="2" key="1">
    <citation type="submission" date="2023-04" db="EMBL/GenBank/DDBJ databases">
        <title>Phytophthora fragariaefolia NBRC 109709.</title>
        <authorList>
            <person name="Ichikawa N."/>
            <person name="Sato H."/>
            <person name="Tonouchi N."/>
        </authorList>
    </citation>
    <scope>NUCLEOTIDE SEQUENCE</scope>
    <source>
        <strain evidence="2">NBRC 109709</strain>
    </source>
</reference>
<dbReference type="CDD" id="cd00303">
    <property type="entry name" value="retropepsin_like"/>
    <property type="match status" value="1"/>
</dbReference>
<gene>
    <name evidence="2" type="ORF">Pfra01_000850600</name>
</gene>
<sequence>MRVLTAALVGNPLPEHIKVTVFMDGLIVGPARTQLFRVHANTMDEVIQIALQEEYNHRQARTPATAWQGNSAPGSAQGGSPGNGATRGPVPMELGLAEQRDIHCFGCGRLRHMKRVCPARGQQMPSFGKSSGSKGRVQQPRPKSQGNSRKNSDRLLVVHGRVRGYEYPFRILIDSGASKNFARRQSVARNADKCADALRENSGAGLVSVRLANGSLVAVPTVLMDLSVKFEDFDSTERFIVLEMDNQPALSDRALASHVPISVKIKGVHQDRQGASAPEEFMGVAEVFGIPQEVTVDSVKESAEAPPGVKPSKPREASRSGWASCPACGATKSVDPDAGSRRAVRASTDKVLRAAHQVGNLVPPEQGIPRREPSVGNVVPRGVRKALIAWEARDTASNVSNLVPREPVKAKQKGKVGEDASCVDNIVPHKASMAYDARDEASSDVAEGSSDAVVRRTLSRLG</sequence>
<feature type="compositionally biased region" description="Polar residues" evidence="1">
    <location>
        <begin position="123"/>
        <end position="133"/>
    </location>
</feature>
<feature type="region of interest" description="Disordered" evidence="1">
    <location>
        <begin position="60"/>
        <end position="91"/>
    </location>
</feature>
<name>A0A9W7CMA2_9STRA</name>
<feature type="region of interest" description="Disordered" evidence="1">
    <location>
        <begin position="121"/>
        <end position="153"/>
    </location>
</feature>
<organism evidence="2 3">
    <name type="scientific">Phytophthora fragariaefolia</name>
    <dbReference type="NCBI Taxonomy" id="1490495"/>
    <lineage>
        <taxon>Eukaryota</taxon>
        <taxon>Sar</taxon>
        <taxon>Stramenopiles</taxon>
        <taxon>Oomycota</taxon>
        <taxon>Peronosporomycetes</taxon>
        <taxon>Peronosporales</taxon>
        <taxon>Peronosporaceae</taxon>
        <taxon>Phytophthora</taxon>
    </lineage>
</organism>
<dbReference type="Proteomes" id="UP001165121">
    <property type="component" value="Unassembled WGS sequence"/>
</dbReference>
<accession>A0A9W7CMA2</accession>
<dbReference type="AlphaFoldDB" id="A0A9W7CMA2"/>
<dbReference type="EMBL" id="BSXT01000768">
    <property type="protein sequence ID" value="GMF33827.1"/>
    <property type="molecule type" value="Genomic_DNA"/>
</dbReference>
<comment type="caution">
    <text evidence="2">The sequence shown here is derived from an EMBL/GenBank/DDBJ whole genome shotgun (WGS) entry which is preliminary data.</text>
</comment>